<organism evidence="2 3">
    <name type="scientific">Blattamonas nauphoetae</name>
    <dbReference type="NCBI Taxonomy" id="2049346"/>
    <lineage>
        <taxon>Eukaryota</taxon>
        <taxon>Metamonada</taxon>
        <taxon>Preaxostyla</taxon>
        <taxon>Oxymonadida</taxon>
        <taxon>Blattamonas</taxon>
    </lineage>
</organism>
<reference evidence="2 3" key="1">
    <citation type="journal article" date="2022" name="bioRxiv">
        <title>Genomics of Preaxostyla Flagellates Illuminates Evolutionary Transitions and the Path Towards Mitochondrial Loss.</title>
        <authorList>
            <person name="Novak L.V.F."/>
            <person name="Treitli S.C."/>
            <person name="Pyrih J."/>
            <person name="Halakuc P."/>
            <person name="Pipaliya S.V."/>
            <person name="Vacek V."/>
            <person name="Brzon O."/>
            <person name="Soukal P."/>
            <person name="Eme L."/>
            <person name="Dacks J.B."/>
            <person name="Karnkowska A."/>
            <person name="Elias M."/>
            <person name="Hampl V."/>
        </authorList>
    </citation>
    <scope>NUCLEOTIDE SEQUENCE [LARGE SCALE GENOMIC DNA]</scope>
    <source>
        <strain evidence="2">NAU3</strain>
        <tissue evidence="2">Gut</tissue>
    </source>
</reference>
<name>A0ABQ9XRH6_9EUKA</name>
<proteinExistence type="predicted"/>
<protein>
    <submittedName>
        <fullName evidence="2">Uncharacterized protein</fullName>
    </submittedName>
</protein>
<evidence type="ECO:0000313" key="2">
    <source>
        <dbReference type="EMBL" id="KAK2953367.1"/>
    </source>
</evidence>
<accession>A0ABQ9XRH6</accession>
<keyword evidence="3" id="KW-1185">Reference proteome</keyword>
<feature type="region of interest" description="Disordered" evidence="1">
    <location>
        <begin position="1"/>
        <end position="41"/>
    </location>
</feature>
<evidence type="ECO:0000313" key="3">
    <source>
        <dbReference type="Proteomes" id="UP001281761"/>
    </source>
</evidence>
<gene>
    <name evidence="2" type="ORF">BLNAU_11652</name>
</gene>
<sequence length="196" mass="22298">MTKKRELYLHRRRRILHQQTPSPEPTPSVVPSETPSRPESTFASADAFKGIEMDVSKIMEQSGSGCCGRARHAFEQAARLSDILSCSMGVSPIHSAVSISHIRTDSLVDKTDILWKVLTILPLSLRQQEHSRCFRRSCHGIYFIHSTIPMNRRIAFPSYAVIETIRSSSSTDMMAEGQHYYLFCPPQRVLERISRH</sequence>
<dbReference type="Proteomes" id="UP001281761">
    <property type="component" value="Unassembled WGS sequence"/>
</dbReference>
<feature type="compositionally biased region" description="Low complexity" evidence="1">
    <location>
        <begin position="29"/>
        <end position="41"/>
    </location>
</feature>
<dbReference type="EMBL" id="JARBJD010000092">
    <property type="protein sequence ID" value="KAK2953367.1"/>
    <property type="molecule type" value="Genomic_DNA"/>
</dbReference>
<evidence type="ECO:0000256" key="1">
    <source>
        <dbReference type="SAM" id="MobiDB-lite"/>
    </source>
</evidence>
<comment type="caution">
    <text evidence="2">The sequence shown here is derived from an EMBL/GenBank/DDBJ whole genome shotgun (WGS) entry which is preliminary data.</text>
</comment>